<comment type="caution">
    <text evidence="2">The sequence shown here is derived from an EMBL/GenBank/DDBJ whole genome shotgun (WGS) entry which is preliminary data.</text>
</comment>
<dbReference type="AlphaFoldDB" id="A0AAW2SWF9"/>
<proteinExistence type="predicted"/>
<reference evidence="2" key="1">
    <citation type="submission" date="2020-06" db="EMBL/GenBank/DDBJ databases">
        <authorList>
            <person name="Li T."/>
            <person name="Hu X."/>
            <person name="Zhang T."/>
            <person name="Song X."/>
            <person name="Zhang H."/>
            <person name="Dai N."/>
            <person name="Sheng W."/>
            <person name="Hou X."/>
            <person name="Wei L."/>
        </authorList>
    </citation>
    <scope>NUCLEOTIDE SEQUENCE</scope>
    <source>
        <strain evidence="2">KEN8</strain>
        <tissue evidence="2">Leaf</tissue>
    </source>
</reference>
<name>A0AAW2SWF9_9LAMI</name>
<accession>A0AAW2SWF9</accession>
<dbReference type="InterPro" id="IPR026960">
    <property type="entry name" value="RVT-Znf"/>
</dbReference>
<feature type="domain" description="Reverse transcriptase zinc-binding" evidence="1">
    <location>
        <begin position="17"/>
        <end position="73"/>
    </location>
</feature>
<gene>
    <name evidence="2" type="ORF">Scaly_0094900</name>
</gene>
<dbReference type="EMBL" id="JACGWM010000001">
    <property type="protein sequence ID" value="KAL0396465.1"/>
    <property type="molecule type" value="Genomic_DNA"/>
</dbReference>
<sequence>MNAQDLRIWHYLRNGIFSVRSAYHLACTLENQPCSSSLHQNEHSWWSKLWQTKLPNKIKVFIWRACLSAIPTGVGTCPTSVMLSSAVVLRVLGMAKKC</sequence>
<organism evidence="2">
    <name type="scientific">Sesamum calycinum</name>
    <dbReference type="NCBI Taxonomy" id="2727403"/>
    <lineage>
        <taxon>Eukaryota</taxon>
        <taxon>Viridiplantae</taxon>
        <taxon>Streptophyta</taxon>
        <taxon>Embryophyta</taxon>
        <taxon>Tracheophyta</taxon>
        <taxon>Spermatophyta</taxon>
        <taxon>Magnoliopsida</taxon>
        <taxon>eudicotyledons</taxon>
        <taxon>Gunneridae</taxon>
        <taxon>Pentapetalae</taxon>
        <taxon>asterids</taxon>
        <taxon>lamiids</taxon>
        <taxon>Lamiales</taxon>
        <taxon>Pedaliaceae</taxon>
        <taxon>Sesamum</taxon>
    </lineage>
</organism>
<dbReference type="Pfam" id="PF13966">
    <property type="entry name" value="zf-RVT"/>
    <property type="match status" value="1"/>
</dbReference>
<evidence type="ECO:0000259" key="1">
    <source>
        <dbReference type="Pfam" id="PF13966"/>
    </source>
</evidence>
<reference evidence="2" key="2">
    <citation type="journal article" date="2024" name="Plant">
        <title>Genomic evolution and insights into agronomic trait innovations of Sesamum species.</title>
        <authorList>
            <person name="Miao H."/>
            <person name="Wang L."/>
            <person name="Qu L."/>
            <person name="Liu H."/>
            <person name="Sun Y."/>
            <person name="Le M."/>
            <person name="Wang Q."/>
            <person name="Wei S."/>
            <person name="Zheng Y."/>
            <person name="Lin W."/>
            <person name="Duan Y."/>
            <person name="Cao H."/>
            <person name="Xiong S."/>
            <person name="Wang X."/>
            <person name="Wei L."/>
            <person name="Li C."/>
            <person name="Ma Q."/>
            <person name="Ju M."/>
            <person name="Zhao R."/>
            <person name="Li G."/>
            <person name="Mu C."/>
            <person name="Tian Q."/>
            <person name="Mei H."/>
            <person name="Zhang T."/>
            <person name="Gao T."/>
            <person name="Zhang H."/>
        </authorList>
    </citation>
    <scope>NUCLEOTIDE SEQUENCE</scope>
    <source>
        <strain evidence="2">KEN8</strain>
    </source>
</reference>
<evidence type="ECO:0000313" key="2">
    <source>
        <dbReference type="EMBL" id="KAL0396465.1"/>
    </source>
</evidence>
<protein>
    <recommendedName>
        <fullName evidence="1">Reverse transcriptase zinc-binding domain-containing protein</fullName>
    </recommendedName>
</protein>